<accession>A0ABY0SUK5</accession>
<proteinExistence type="predicted"/>
<evidence type="ECO:0000313" key="2">
    <source>
        <dbReference type="Proteomes" id="UP000198646"/>
    </source>
</evidence>
<organism evidence="1 2">
    <name type="scientific">Sulfitobacter litoralis</name>
    <dbReference type="NCBI Taxonomy" id="335975"/>
    <lineage>
        <taxon>Bacteria</taxon>
        <taxon>Pseudomonadati</taxon>
        <taxon>Pseudomonadota</taxon>
        <taxon>Alphaproteobacteria</taxon>
        <taxon>Rhodobacterales</taxon>
        <taxon>Roseobacteraceae</taxon>
        <taxon>Sulfitobacter</taxon>
    </lineage>
</organism>
<dbReference type="EMBL" id="FNJD01000023">
    <property type="protein sequence ID" value="SDP62187.1"/>
    <property type="molecule type" value="Genomic_DNA"/>
</dbReference>
<comment type="caution">
    <text evidence="1">The sequence shown here is derived from an EMBL/GenBank/DDBJ whole genome shotgun (WGS) entry which is preliminary data.</text>
</comment>
<evidence type="ECO:0000313" key="1">
    <source>
        <dbReference type="EMBL" id="SDP62187.1"/>
    </source>
</evidence>
<sequence>MRVIFLATLVLIGKFPYFTQIKFSNNKTFLSFGKNALFKNDEPVLWKPA</sequence>
<name>A0ABY0SUK5_9RHOB</name>
<protein>
    <submittedName>
        <fullName evidence="1">Uncharacterized protein</fullName>
    </submittedName>
</protein>
<dbReference type="Proteomes" id="UP000198646">
    <property type="component" value="Unassembled WGS sequence"/>
</dbReference>
<gene>
    <name evidence="1" type="ORF">SAMN04488512_12338</name>
</gene>
<reference evidence="1 2" key="1">
    <citation type="submission" date="2016-10" db="EMBL/GenBank/DDBJ databases">
        <authorList>
            <person name="Varghese N."/>
            <person name="Submissions S."/>
        </authorList>
    </citation>
    <scope>NUCLEOTIDE SEQUENCE [LARGE SCALE GENOMIC DNA]</scope>
    <source>
        <strain evidence="1 2">DSM 17584</strain>
    </source>
</reference>
<keyword evidence="2" id="KW-1185">Reference proteome</keyword>